<keyword evidence="1" id="KW-1133">Transmembrane helix</keyword>
<dbReference type="EMBL" id="BAABKY010000002">
    <property type="protein sequence ID" value="GAA5077400.1"/>
    <property type="molecule type" value="Genomic_DNA"/>
</dbReference>
<keyword evidence="3" id="KW-1185">Reference proteome</keyword>
<dbReference type="RefSeq" id="WP_158985020.1">
    <property type="nucleotide sequence ID" value="NZ_BAABKY010000002.1"/>
</dbReference>
<accession>A0ABP9LJQ7</accession>
<dbReference type="Pfam" id="PF16074">
    <property type="entry name" value="PilW"/>
    <property type="match status" value="1"/>
</dbReference>
<protein>
    <recommendedName>
        <fullName evidence="4">Prepilin-type N-terminal cleavage/methylation domain-containing protein</fullName>
    </recommendedName>
</protein>
<dbReference type="Proteomes" id="UP001501083">
    <property type="component" value="Unassembled WGS sequence"/>
</dbReference>
<organism evidence="2 3">
    <name type="scientific">Lysobacter panacisoli</name>
    <dbReference type="NCBI Taxonomy" id="1255263"/>
    <lineage>
        <taxon>Bacteria</taxon>
        <taxon>Pseudomonadati</taxon>
        <taxon>Pseudomonadota</taxon>
        <taxon>Gammaproteobacteria</taxon>
        <taxon>Lysobacterales</taxon>
        <taxon>Lysobacteraceae</taxon>
        <taxon>Lysobacter</taxon>
    </lineage>
</organism>
<keyword evidence="1" id="KW-0812">Transmembrane</keyword>
<name>A0ABP9LJQ7_9GAMM</name>
<feature type="transmembrane region" description="Helical" evidence="1">
    <location>
        <begin position="21"/>
        <end position="46"/>
    </location>
</feature>
<evidence type="ECO:0000256" key="1">
    <source>
        <dbReference type="SAM" id="Phobius"/>
    </source>
</evidence>
<dbReference type="InterPro" id="IPR032092">
    <property type="entry name" value="PilW"/>
</dbReference>
<comment type="caution">
    <text evidence="2">The sequence shown here is derived from an EMBL/GenBank/DDBJ whole genome shotgun (WGS) entry which is preliminary data.</text>
</comment>
<keyword evidence="1" id="KW-0472">Membrane</keyword>
<dbReference type="Pfam" id="PF07963">
    <property type="entry name" value="N_methyl"/>
    <property type="match status" value="1"/>
</dbReference>
<evidence type="ECO:0008006" key="4">
    <source>
        <dbReference type="Google" id="ProtNLM"/>
    </source>
</evidence>
<evidence type="ECO:0000313" key="3">
    <source>
        <dbReference type="Proteomes" id="UP001501083"/>
    </source>
</evidence>
<dbReference type="InterPro" id="IPR012902">
    <property type="entry name" value="N_methyl_site"/>
</dbReference>
<gene>
    <name evidence="2" type="ORF">GCM10025759_23290</name>
</gene>
<evidence type="ECO:0000313" key="2">
    <source>
        <dbReference type="EMBL" id="GAA5077400.1"/>
    </source>
</evidence>
<reference evidence="3" key="1">
    <citation type="journal article" date="2019" name="Int. J. Syst. Evol. Microbiol.">
        <title>The Global Catalogue of Microorganisms (GCM) 10K type strain sequencing project: providing services to taxonomists for standard genome sequencing and annotation.</title>
        <authorList>
            <consortium name="The Broad Institute Genomics Platform"/>
            <consortium name="The Broad Institute Genome Sequencing Center for Infectious Disease"/>
            <person name="Wu L."/>
            <person name="Ma J."/>
        </authorList>
    </citation>
    <scope>NUCLEOTIDE SEQUENCE [LARGE SCALE GENOMIC DNA]</scope>
    <source>
        <strain evidence="3">JCM 19212</strain>
    </source>
</reference>
<sequence length="369" mass="38583">MTTLQRHKAVRAVASPRHARGFSLIELMISLLLGMLVVAAAGGLFLSNQRIYASTETLNRIQENSRVSFEIMSRDLREAGGIPCGNSAVIVNLLSSRSSDWWTSFDRGMRGYMGDEEAAGTDNGAAAAERVDGTDAIDIHLANENEAAVSQQLLPASDITMASTAGFAANDIVVACNTSRAYVFQISGISGNDLAHATGGTAPGNCVAWLVPEEPAACGGTPTTGSCLLVPTGTAPDVKCVPSSDAPAIVARVSTMRWYIGNNGRGGRSLYRSRLTNTTAAGAPTATETVEVAEGVSGMQLLYRANGGAAFVEADAVADWRTINAVQVTLTIEGSEGALRGQNIEGTDGNVLSRRLTHVVAVRNREGVL</sequence>
<dbReference type="PROSITE" id="PS00409">
    <property type="entry name" value="PROKAR_NTER_METHYL"/>
    <property type="match status" value="1"/>
</dbReference>
<proteinExistence type="predicted"/>